<evidence type="ECO:0000259" key="8">
    <source>
        <dbReference type="PROSITE" id="PS50245"/>
    </source>
</evidence>
<dbReference type="PROSITE" id="PS51450">
    <property type="entry name" value="LRR"/>
    <property type="match status" value="1"/>
</dbReference>
<evidence type="ECO:0000256" key="5">
    <source>
        <dbReference type="ARBA" id="ARBA00022737"/>
    </source>
</evidence>
<dbReference type="Proteomes" id="UP000008064">
    <property type="component" value="Unassembled WGS sequence"/>
</dbReference>
<dbReference type="PANTHER" id="PTHR18849:SF0">
    <property type="entry name" value="CILIA- AND FLAGELLA-ASSOCIATED PROTEIN 410-RELATED"/>
    <property type="match status" value="1"/>
</dbReference>
<dbReference type="Gene3D" id="3.10.20.90">
    <property type="entry name" value="Phosphatidylinositol 3-kinase Catalytic Subunit, Chain A, domain 1"/>
    <property type="match status" value="1"/>
</dbReference>
<protein>
    <recommendedName>
        <fullName evidence="8">CAP-Gly domain-containing protein</fullName>
    </recommendedName>
</protein>
<comment type="subunit">
    <text evidence="7">Supercomplex made of cofactors A to E. Cofactors A and D function by capturing and stabilizing tubulin in a quasi-native conformation. Cofactor E binds to the cofactor D-tubulin complex; interaction with cofactor C then causes the release of tubulin polypeptides that are committed to the native state.</text>
</comment>
<dbReference type="InterPro" id="IPR036859">
    <property type="entry name" value="CAP-Gly_dom_sf"/>
</dbReference>
<sequence>MDSPSSLLPSKDTRICLSSAHIGTIKYVGHVDGTQGLWLGVDWDDPCRGRHDGVKDGKQYFSCRVKNAGSFIRPSSSVCYGYSFLRALTTKYIEIAHGPSSHEKITLGSSNGAIEVEAVGLDKIRTKFANLSRLREVSLDSEKVAFSDPEGEINKTCPNVRGLDLSASLLPTWDMVSLIASELPLLERLALNRNRFTPLKNCLNPSNFLKLTELQLNGTMMTWEELTSVIAFMPKLRIVEMGYNTLSHLSSRQSLPAVHAGLEVINFDSNELVDWSHLCHALGPYTSLERLILASNRIMDIAALDNQLSPLHRIKHLALSFNQLHQWLAFDRLYDWCPNLETLSITGNPLLKDLEMGRHARQFVIAQIPSLLMLDSAAISPKERTDCELFYLSYIAKTVRGCQEEKYNEHPQWKALCAKHGKPADVASKKSHEDKLSNLLIHVHVYQCSGDPENVTDEEAPPIDLRVLSTMTIRTFRLKLAKSFKATRNAKISLWLKMPDDKFVALNENDDQDLAWWGIENASNIFVNIQLRK</sequence>
<proteinExistence type="inferred from homology"/>
<dbReference type="InterPro" id="IPR032675">
    <property type="entry name" value="LRR_dom_sf"/>
</dbReference>
<gene>
    <name evidence="9" type="ORF">SERLADRAFT_452314</name>
</gene>
<dbReference type="GeneID" id="18816822"/>
<dbReference type="AlphaFoldDB" id="F8P6W1"/>
<dbReference type="SUPFAM" id="SSF74924">
    <property type="entry name" value="Cap-Gly domain"/>
    <property type="match status" value="1"/>
</dbReference>
<evidence type="ECO:0000256" key="3">
    <source>
        <dbReference type="ARBA" id="ARBA00022490"/>
    </source>
</evidence>
<evidence type="ECO:0000256" key="2">
    <source>
        <dbReference type="ARBA" id="ARBA00006286"/>
    </source>
</evidence>
<keyword evidence="5" id="KW-0677">Repeat</keyword>
<dbReference type="SUPFAM" id="SSF52058">
    <property type="entry name" value="L domain-like"/>
    <property type="match status" value="1"/>
</dbReference>
<dbReference type="GO" id="GO:0005737">
    <property type="term" value="C:cytoplasm"/>
    <property type="evidence" value="ECO:0007669"/>
    <property type="project" value="UniProtKB-SubCell"/>
</dbReference>
<dbReference type="EMBL" id="GL945439">
    <property type="protein sequence ID" value="EGO21177.1"/>
    <property type="molecule type" value="Genomic_DNA"/>
</dbReference>
<dbReference type="HOGENOM" id="CLU_017716_5_1_1"/>
<dbReference type="KEGG" id="sla:SERLADRAFT_452314"/>
<dbReference type="InterPro" id="IPR000938">
    <property type="entry name" value="CAP-Gly_domain"/>
</dbReference>
<dbReference type="Gene3D" id="3.80.10.10">
    <property type="entry name" value="Ribonuclease Inhibitor"/>
    <property type="match status" value="2"/>
</dbReference>
<dbReference type="OrthoDB" id="5273213at2759"/>
<keyword evidence="3" id="KW-0963">Cytoplasm</keyword>
<dbReference type="RefSeq" id="XP_007322134.1">
    <property type="nucleotide sequence ID" value="XM_007322072.1"/>
</dbReference>
<evidence type="ECO:0000256" key="6">
    <source>
        <dbReference type="ARBA" id="ARBA00023186"/>
    </source>
</evidence>
<dbReference type="SMART" id="SM01052">
    <property type="entry name" value="CAP_GLY"/>
    <property type="match status" value="1"/>
</dbReference>
<dbReference type="PROSITE" id="PS50245">
    <property type="entry name" value="CAP_GLY_2"/>
    <property type="match status" value="1"/>
</dbReference>
<evidence type="ECO:0000313" key="9">
    <source>
        <dbReference type="EMBL" id="EGO21177.1"/>
    </source>
</evidence>
<comment type="subcellular location">
    <subcellularLocation>
        <location evidence="1">Cytoplasm</location>
    </subcellularLocation>
</comment>
<comment type="similarity">
    <text evidence="2">Belongs to the TBCE family.</text>
</comment>
<evidence type="ECO:0000256" key="7">
    <source>
        <dbReference type="ARBA" id="ARBA00026055"/>
    </source>
</evidence>
<dbReference type="FunFam" id="2.30.30.190:FF:000016">
    <property type="entry name" value="Tubulin-folding cofactor E"/>
    <property type="match status" value="1"/>
</dbReference>
<keyword evidence="4" id="KW-0433">Leucine-rich repeat</keyword>
<evidence type="ECO:0000256" key="1">
    <source>
        <dbReference type="ARBA" id="ARBA00004496"/>
    </source>
</evidence>
<dbReference type="Gene3D" id="2.30.30.190">
    <property type="entry name" value="CAP Gly-rich-like domain"/>
    <property type="match status" value="1"/>
</dbReference>
<accession>F8P6W1</accession>
<reference evidence="9" key="1">
    <citation type="submission" date="2011-04" db="EMBL/GenBank/DDBJ databases">
        <title>Evolution of plant cell wall degrading machinery underlies the functional diversity of forest fungi.</title>
        <authorList>
            <consortium name="US DOE Joint Genome Institute (JGI-PGF)"/>
            <person name="Eastwood D.C."/>
            <person name="Floudas D."/>
            <person name="Binder M."/>
            <person name="Majcherczyk A."/>
            <person name="Schneider P."/>
            <person name="Aerts A."/>
            <person name="Asiegbu F.O."/>
            <person name="Baker S.E."/>
            <person name="Barry K."/>
            <person name="Bendiksby M."/>
            <person name="Blumentritt M."/>
            <person name="Coutinho P.M."/>
            <person name="Cullen D."/>
            <person name="Cullen D."/>
            <person name="Gathman A."/>
            <person name="Goodell B."/>
            <person name="Henrissat B."/>
            <person name="Ihrmark K."/>
            <person name="Kauserud H."/>
            <person name="Kohler A."/>
            <person name="LaButti K."/>
            <person name="Lapidus A."/>
            <person name="Lavin J.L."/>
            <person name="Lee Y.-H."/>
            <person name="Lindquist E."/>
            <person name="Lilly W."/>
            <person name="Lucas S."/>
            <person name="Morin E."/>
            <person name="Murat C."/>
            <person name="Oguiza J.A."/>
            <person name="Park J."/>
            <person name="Pisabarro A.G."/>
            <person name="Riley R."/>
            <person name="Rosling A."/>
            <person name="Salamov A."/>
            <person name="Schmidt O."/>
            <person name="Schmutz J."/>
            <person name="Skrede I."/>
            <person name="Stenlid J."/>
            <person name="Wiebenga A."/>
            <person name="Xie X."/>
            <person name="Kues U."/>
            <person name="Hibbett D.S."/>
            <person name="Hoffmeister D."/>
            <person name="Hogberg N."/>
            <person name="Martin F."/>
            <person name="Grigoriev I.V."/>
            <person name="Watkinson S.C."/>
        </authorList>
    </citation>
    <scope>NUCLEOTIDE SEQUENCE</scope>
    <source>
        <strain evidence="9">S7.9</strain>
    </source>
</reference>
<dbReference type="Pfam" id="PF01302">
    <property type="entry name" value="CAP_GLY"/>
    <property type="match status" value="1"/>
</dbReference>
<dbReference type="PANTHER" id="PTHR18849">
    <property type="entry name" value="LEUCINE RICH REPEAT PROTEIN"/>
    <property type="match status" value="1"/>
</dbReference>
<evidence type="ECO:0000256" key="4">
    <source>
        <dbReference type="ARBA" id="ARBA00022614"/>
    </source>
</evidence>
<dbReference type="InterPro" id="IPR001611">
    <property type="entry name" value="Leu-rich_rpt"/>
</dbReference>
<name>F8P6W1_SERL9</name>
<feature type="domain" description="CAP-Gly" evidence="8">
    <location>
        <begin position="29"/>
        <end position="73"/>
    </location>
</feature>
<organism>
    <name type="scientific">Serpula lacrymans var. lacrymans (strain S7.9)</name>
    <name type="common">Dry rot fungus</name>
    <dbReference type="NCBI Taxonomy" id="578457"/>
    <lineage>
        <taxon>Eukaryota</taxon>
        <taxon>Fungi</taxon>
        <taxon>Dikarya</taxon>
        <taxon>Basidiomycota</taxon>
        <taxon>Agaricomycotina</taxon>
        <taxon>Agaricomycetes</taxon>
        <taxon>Agaricomycetidae</taxon>
        <taxon>Boletales</taxon>
        <taxon>Coniophorineae</taxon>
        <taxon>Serpulaceae</taxon>
        <taxon>Serpula</taxon>
    </lineage>
</organism>
<keyword evidence="6" id="KW-0143">Chaperone</keyword>